<protein>
    <recommendedName>
        <fullName evidence="1">HTH cro/C1-type domain-containing protein</fullName>
    </recommendedName>
</protein>
<evidence type="ECO:0000259" key="1">
    <source>
        <dbReference type="PROSITE" id="PS50943"/>
    </source>
</evidence>
<dbReference type="AlphaFoldDB" id="A0A2S6A216"/>
<accession>A0A2S6A216</accession>
<dbReference type="PROSITE" id="PS50943">
    <property type="entry name" value="HTH_CROC1"/>
    <property type="match status" value="1"/>
</dbReference>
<dbReference type="Pfam" id="PF01381">
    <property type="entry name" value="HTH_3"/>
    <property type="match status" value="1"/>
</dbReference>
<dbReference type="Gene3D" id="3.30.450.180">
    <property type="match status" value="1"/>
</dbReference>
<evidence type="ECO:0000313" key="3">
    <source>
        <dbReference type="Proteomes" id="UP000238356"/>
    </source>
</evidence>
<proteinExistence type="predicted"/>
<dbReference type="EMBL" id="PSZD01000015">
    <property type="protein sequence ID" value="PPJ25620.1"/>
    <property type="molecule type" value="Genomic_DNA"/>
</dbReference>
<dbReference type="InterPro" id="IPR010982">
    <property type="entry name" value="Lambda_DNA-bd_dom_sf"/>
</dbReference>
<dbReference type="InterPro" id="IPR041413">
    <property type="entry name" value="MLTR_LBD"/>
</dbReference>
<organism evidence="2 3">
    <name type="scientific">Nocardia nova</name>
    <dbReference type="NCBI Taxonomy" id="37330"/>
    <lineage>
        <taxon>Bacteria</taxon>
        <taxon>Bacillati</taxon>
        <taxon>Actinomycetota</taxon>
        <taxon>Actinomycetes</taxon>
        <taxon>Mycobacteriales</taxon>
        <taxon>Nocardiaceae</taxon>
        <taxon>Nocardia</taxon>
    </lineage>
</organism>
<gene>
    <name evidence="2" type="ORF">C5F51_22605</name>
</gene>
<dbReference type="PANTHER" id="PTHR35010:SF2">
    <property type="entry name" value="BLL4672 PROTEIN"/>
    <property type="match status" value="1"/>
</dbReference>
<dbReference type="SUPFAM" id="SSF47413">
    <property type="entry name" value="lambda repressor-like DNA-binding domains"/>
    <property type="match status" value="1"/>
</dbReference>
<dbReference type="SMART" id="SM00530">
    <property type="entry name" value="HTH_XRE"/>
    <property type="match status" value="1"/>
</dbReference>
<dbReference type="RefSeq" id="WP_104363958.1">
    <property type="nucleotide sequence ID" value="NZ_PSZD01000015.1"/>
</dbReference>
<evidence type="ECO:0000313" key="2">
    <source>
        <dbReference type="EMBL" id="PPJ25620.1"/>
    </source>
</evidence>
<reference evidence="2 3" key="1">
    <citation type="submission" date="2018-02" db="EMBL/GenBank/DDBJ databases">
        <title>8 Nocardia nova and 1 Nocardia cyriacigeorgica strain used for evolution to TMP-SMX.</title>
        <authorList>
            <person name="Mehta H."/>
            <person name="Weng J."/>
            <person name="Shamoo Y."/>
        </authorList>
    </citation>
    <scope>NUCLEOTIDE SEQUENCE [LARGE SCALE GENOMIC DNA]</scope>
    <source>
        <strain evidence="2 3">BAA2227</strain>
    </source>
</reference>
<dbReference type="Gene3D" id="1.10.260.40">
    <property type="entry name" value="lambda repressor-like DNA-binding domains"/>
    <property type="match status" value="1"/>
</dbReference>
<sequence length="260" mass="29549">MKHHGGSAPGPRMPDFYDWLQRARLHLGLSREDAAKRAGISTSYVNRIERDHAHPAREVVERLARAYQLNTWQKRHTFDLWEPSATLPPTADLRCHVDSPAVQAHLDHLDTRYIASAYLTPLSTVLQNNRTFGQAVPGLQDCNHNLALWFFTPTARRVIDHWDHEAHGWVAVTRAMLGRYRDTPQAQQLLRKLRASNDFQRLWESNHLQVAYGRRTTTPIRLHIPCASTPVAIGLQVTEFGDRTDLLAIYGMVEAAAIAC</sequence>
<dbReference type="InterPro" id="IPR001387">
    <property type="entry name" value="Cro/C1-type_HTH"/>
</dbReference>
<dbReference type="CDD" id="cd00093">
    <property type="entry name" value="HTH_XRE"/>
    <property type="match status" value="1"/>
</dbReference>
<comment type="caution">
    <text evidence="2">The sequence shown here is derived from an EMBL/GenBank/DDBJ whole genome shotgun (WGS) entry which is preliminary data.</text>
</comment>
<keyword evidence="3" id="KW-1185">Reference proteome</keyword>
<dbReference type="GO" id="GO:0003677">
    <property type="term" value="F:DNA binding"/>
    <property type="evidence" value="ECO:0007669"/>
    <property type="project" value="InterPro"/>
</dbReference>
<dbReference type="Proteomes" id="UP000238356">
    <property type="component" value="Unassembled WGS sequence"/>
</dbReference>
<feature type="domain" description="HTH cro/C1-type" evidence="1">
    <location>
        <begin position="20"/>
        <end position="75"/>
    </location>
</feature>
<dbReference type="PANTHER" id="PTHR35010">
    <property type="entry name" value="BLL4672 PROTEIN-RELATED"/>
    <property type="match status" value="1"/>
</dbReference>
<name>A0A2S6A216_9NOCA</name>
<dbReference type="Pfam" id="PF17765">
    <property type="entry name" value="MLTR_LBD"/>
    <property type="match status" value="1"/>
</dbReference>